<keyword evidence="4" id="KW-1185">Reference proteome</keyword>
<proteinExistence type="predicted"/>
<feature type="signal peptide" evidence="2">
    <location>
        <begin position="1"/>
        <end position="21"/>
    </location>
</feature>
<reference evidence="3 4" key="1">
    <citation type="submission" date="2019-10" db="EMBL/GenBank/DDBJ databases">
        <title>A soil myxobacterium in the family Polyangiaceae.</title>
        <authorList>
            <person name="Li Y."/>
            <person name="Wang J."/>
        </authorList>
    </citation>
    <scope>NUCLEOTIDE SEQUENCE [LARGE SCALE GENOMIC DNA]</scope>
    <source>
        <strain evidence="3 4">DSM 14734</strain>
    </source>
</reference>
<evidence type="ECO:0000313" key="3">
    <source>
        <dbReference type="EMBL" id="MRG95352.1"/>
    </source>
</evidence>
<accession>A0A6N7PT26</accession>
<dbReference type="EMBL" id="WJIE01000007">
    <property type="protein sequence ID" value="MRG95352.1"/>
    <property type="molecule type" value="Genomic_DNA"/>
</dbReference>
<dbReference type="PROSITE" id="PS51257">
    <property type="entry name" value="PROKAR_LIPOPROTEIN"/>
    <property type="match status" value="1"/>
</dbReference>
<gene>
    <name evidence="3" type="ORF">GF068_26045</name>
</gene>
<name>A0A6N7PT26_9BACT</name>
<dbReference type="AlphaFoldDB" id="A0A6N7PT26"/>
<evidence type="ECO:0000256" key="1">
    <source>
        <dbReference type="SAM" id="MobiDB-lite"/>
    </source>
</evidence>
<feature type="compositionally biased region" description="Low complexity" evidence="1">
    <location>
        <begin position="40"/>
        <end position="88"/>
    </location>
</feature>
<dbReference type="OrthoDB" id="5524417at2"/>
<evidence type="ECO:0000313" key="4">
    <source>
        <dbReference type="Proteomes" id="UP000440224"/>
    </source>
</evidence>
<dbReference type="RefSeq" id="WP_153822146.1">
    <property type="nucleotide sequence ID" value="NZ_WJIE01000007.1"/>
</dbReference>
<keyword evidence="2" id="KW-0732">Signal</keyword>
<organism evidence="3 4">
    <name type="scientific">Polyangium spumosum</name>
    <dbReference type="NCBI Taxonomy" id="889282"/>
    <lineage>
        <taxon>Bacteria</taxon>
        <taxon>Pseudomonadati</taxon>
        <taxon>Myxococcota</taxon>
        <taxon>Polyangia</taxon>
        <taxon>Polyangiales</taxon>
        <taxon>Polyangiaceae</taxon>
        <taxon>Polyangium</taxon>
    </lineage>
</organism>
<feature type="compositionally biased region" description="Gly residues" evidence="1">
    <location>
        <begin position="30"/>
        <end position="39"/>
    </location>
</feature>
<comment type="caution">
    <text evidence="3">The sequence shown here is derived from an EMBL/GenBank/DDBJ whole genome shotgun (WGS) entry which is preliminary data.</text>
</comment>
<feature type="region of interest" description="Disordered" evidence="1">
    <location>
        <begin position="30"/>
        <end position="88"/>
    </location>
</feature>
<sequence>MKPAVVFSAALGLVFTAGCGAKVVVDTPGEGMGGAGGTGPSSTTLSSVGPGPSVSSVGPGPEPSVSVGPSPGPEPSVSVGPSPGPSVVSSVSTGPMACDGQGDCGGCIDCSINADCSALWNECVASPHCDGLMKCLPNCQDQLCFDKCLQTFPQGIELYNETAICLVCKSCYNDCDGQGQGCP</sequence>
<evidence type="ECO:0000256" key="2">
    <source>
        <dbReference type="SAM" id="SignalP"/>
    </source>
</evidence>
<dbReference type="Proteomes" id="UP000440224">
    <property type="component" value="Unassembled WGS sequence"/>
</dbReference>
<feature type="chain" id="PRO_5026713351" evidence="2">
    <location>
        <begin position="22"/>
        <end position="183"/>
    </location>
</feature>
<protein>
    <submittedName>
        <fullName evidence="3">Uncharacterized protein</fullName>
    </submittedName>
</protein>